<dbReference type="AlphaFoldDB" id="A0AAE2CRP4"/>
<comment type="caution">
    <text evidence="1">The sequence shown here is derived from an EMBL/GenBank/DDBJ whole genome shotgun (WGS) entry which is preliminary data.</text>
</comment>
<gene>
    <name evidence="1" type="ORF">Salat_0968700</name>
</gene>
<dbReference type="Proteomes" id="UP001293254">
    <property type="component" value="Unassembled WGS sequence"/>
</dbReference>
<name>A0AAE2CRP4_9LAMI</name>
<organism evidence="1 2">
    <name type="scientific">Sesamum alatum</name>
    <dbReference type="NCBI Taxonomy" id="300844"/>
    <lineage>
        <taxon>Eukaryota</taxon>
        <taxon>Viridiplantae</taxon>
        <taxon>Streptophyta</taxon>
        <taxon>Embryophyta</taxon>
        <taxon>Tracheophyta</taxon>
        <taxon>Spermatophyta</taxon>
        <taxon>Magnoliopsida</taxon>
        <taxon>eudicotyledons</taxon>
        <taxon>Gunneridae</taxon>
        <taxon>Pentapetalae</taxon>
        <taxon>asterids</taxon>
        <taxon>lamiids</taxon>
        <taxon>Lamiales</taxon>
        <taxon>Pedaliaceae</taxon>
        <taxon>Sesamum</taxon>
    </lineage>
</organism>
<dbReference type="InterPro" id="IPR004158">
    <property type="entry name" value="DUF247_pln"/>
</dbReference>
<evidence type="ECO:0000313" key="2">
    <source>
        <dbReference type="Proteomes" id="UP001293254"/>
    </source>
</evidence>
<dbReference type="PANTHER" id="PTHR31170">
    <property type="entry name" value="BNAC04G53230D PROTEIN"/>
    <property type="match status" value="1"/>
</dbReference>
<evidence type="ECO:0000313" key="1">
    <source>
        <dbReference type="EMBL" id="KAK4432066.1"/>
    </source>
</evidence>
<protein>
    <submittedName>
        <fullName evidence="1">Uncharacterized protein</fullName>
    </submittedName>
</protein>
<dbReference type="Pfam" id="PF03140">
    <property type="entry name" value="DUF247"/>
    <property type="match status" value="1"/>
</dbReference>
<reference evidence="1" key="1">
    <citation type="submission" date="2020-06" db="EMBL/GenBank/DDBJ databases">
        <authorList>
            <person name="Li T."/>
            <person name="Hu X."/>
            <person name="Zhang T."/>
            <person name="Song X."/>
            <person name="Zhang H."/>
            <person name="Dai N."/>
            <person name="Sheng W."/>
            <person name="Hou X."/>
            <person name="Wei L."/>
        </authorList>
    </citation>
    <scope>NUCLEOTIDE SEQUENCE</scope>
    <source>
        <strain evidence="1">3651</strain>
        <tissue evidence="1">Leaf</tissue>
    </source>
</reference>
<accession>A0AAE2CRP4</accession>
<dbReference type="EMBL" id="JACGWO010000003">
    <property type="protein sequence ID" value="KAK4432066.1"/>
    <property type="molecule type" value="Genomic_DNA"/>
</dbReference>
<dbReference type="PANTHER" id="PTHR31170:SF25">
    <property type="entry name" value="BNAA09G04570D PROTEIN"/>
    <property type="match status" value="1"/>
</dbReference>
<reference evidence="1" key="2">
    <citation type="journal article" date="2024" name="Plant">
        <title>Genomic evolution and insights into agronomic trait innovations of Sesamum species.</title>
        <authorList>
            <person name="Miao H."/>
            <person name="Wang L."/>
            <person name="Qu L."/>
            <person name="Liu H."/>
            <person name="Sun Y."/>
            <person name="Le M."/>
            <person name="Wang Q."/>
            <person name="Wei S."/>
            <person name="Zheng Y."/>
            <person name="Lin W."/>
            <person name="Duan Y."/>
            <person name="Cao H."/>
            <person name="Xiong S."/>
            <person name="Wang X."/>
            <person name="Wei L."/>
            <person name="Li C."/>
            <person name="Ma Q."/>
            <person name="Ju M."/>
            <person name="Zhao R."/>
            <person name="Li G."/>
            <person name="Mu C."/>
            <person name="Tian Q."/>
            <person name="Mei H."/>
            <person name="Zhang T."/>
            <person name="Gao T."/>
            <person name="Zhang H."/>
        </authorList>
    </citation>
    <scope>NUCLEOTIDE SEQUENCE</scope>
    <source>
        <strain evidence="1">3651</strain>
    </source>
</reference>
<proteinExistence type="predicted"/>
<sequence>MAEQQRSGSEENNTSLTTQLSEVSIQIDEVGRRRRRRIYKVPPLQLAQKEHVYHPRVLSLGPYHHGRTQFPLVEDFKAKTLKWFLSLSVSDTDSGGSWDKAFFQGKILERIDEIRSYYEQGSTNDFTDEELAEMMLRDACFILYHLKAEGDRDYHPLDMLLIGLKYGTDGKEQVFSQLLNIKIRDDHDHDMLTQIPWSDNDEPPHLLAALRRILLFGQEHRVTELVRDQPHHRRRLLLLPCLDFIRKRLRWRSSSSSSSKSRRFYMEKHTISFSHISQSKGCSLQAVLIA</sequence>
<keyword evidence="2" id="KW-1185">Reference proteome</keyword>